<gene>
    <name evidence="1" type="ORF">METZ01_LOCUS171161</name>
</gene>
<name>A0A382BYQ4_9ZZZZ</name>
<proteinExistence type="predicted"/>
<evidence type="ECO:0000313" key="1">
    <source>
        <dbReference type="EMBL" id="SVB18307.1"/>
    </source>
</evidence>
<sequence length="61" mass="6671">EVLFEGSYLPSVGVVRPYDLTRDGERFLMSKSGGAGEAGGSPQITVVLNWFEELMERVPVP</sequence>
<dbReference type="EMBL" id="UINC01031759">
    <property type="protein sequence ID" value="SVB18307.1"/>
    <property type="molecule type" value="Genomic_DNA"/>
</dbReference>
<dbReference type="AlphaFoldDB" id="A0A382BYQ4"/>
<feature type="non-terminal residue" evidence="1">
    <location>
        <position position="1"/>
    </location>
</feature>
<protein>
    <submittedName>
        <fullName evidence="1">Uncharacterized protein</fullName>
    </submittedName>
</protein>
<organism evidence="1">
    <name type="scientific">marine metagenome</name>
    <dbReference type="NCBI Taxonomy" id="408172"/>
    <lineage>
        <taxon>unclassified sequences</taxon>
        <taxon>metagenomes</taxon>
        <taxon>ecological metagenomes</taxon>
    </lineage>
</organism>
<reference evidence="1" key="1">
    <citation type="submission" date="2018-05" db="EMBL/GenBank/DDBJ databases">
        <authorList>
            <person name="Lanie J.A."/>
            <person name="Ng W.-L."/>
            <person name="Kazmierczak K.M."/>
            <person name="Andrzejewski T.M."/>
            <person name="Davidsen T.M."/>
            <person name="Wayne K.J."/>
            <person name="Tettelin H."/>
            <person name="Glass J.I."/>
            <person name="Rusch D."/>
            <person name="Podicherti R."/>
            <person name="Tsui H.-C.T."/>
            <person name="Winkler M.E."/>
        </authorList>
    </citation>
    <scope>NUCLEOTIDE SEQUENCE</scope>
</reference>
<accession>A0A382BYQ4</accession>